<evidence type="ECO:0000259" key="3">
    <source>
        <dbReference type="Pfam" id="PF13439"/>
    </source>
</evidence>
<dbReference type="AlphaFoldDB" id="A0A0C2G124"/>
<dbReference type="OrthoDB" id="9771846at2"/>
<dbReference type="Pfam" id="PF13439">
    <property type="entry name" value="Glyco_transf_4"/>
    <property type="match status" value="1"/>
</dbReference>
<accession>A0A0C2G124</accession>
<reference evidence="5" key="1">
    <citation type="journal article" date="2015" name="Chem. Biol.">
        <title>Structure, bioactivity, and resistance mechanism of streptomonomicin, an unusual lasso Peptide from an understudied halophilic actinomycete.</title>
        <authorList>
            <person name="Metelev M."/>
            <person name="Tietz J.I."/>
            <person name="Melby J.O."/>
            <person name="Blair P.M."/>
            <person name="Zhu L."/>
            <person name="Livnat I."/>
            <person name="Severinov K."/>
            <person name="Mitchell D.A."/>
        </authorList>
    </citation>
    <scope>NUCLEOTIDE SEQUENCE [LARGE SCALE GENOMIC DNA]</scope>
    <source>
        <strain evidence="5">YIM 90003</strain>
    </source>
</reference>
<dbReference type="InterPro" id="IPR028098">
    <property type="entry name" value="Glyco_trans_4-like_N"/>
</dbReference>
<sequence length="364" mass="39147">MRICLVGPAHPYKGGGALHTTELAHRLAARGHEVAVESWRAQYPALLYPGRQTVSAPEGEPFSATRRELSWNRPLGWWRAGRRMGAAADLVVVTVLIPAQAVPYLGVLAGVGRRARTLALCHNVLPHERRRGDAALMRTLVRRVGAVLAHSPEQARTARGLVGERVPVRWAPLPPHLPRARDAGPVPAAGGGPRRRLLFFGIVRPYKGVDVLLRAFARSAPADVGLTVAGEFWGGSRELRDLAAELGVADRVGFREGYVPADELPGLFAEADALVLPYRSATASQNVHLAHEHGLPVIATRAGALADQVADGKDGLLCAPDDVDDLADALRRFYSPGEAERLRAAVRPADPGPPWEAYIDELLG</sequence>
<protein>
    <submittedName>
        <fullName evidence="4">Glycosyl transferase</fullName>
    </submittedName>
</protein>
<evidence type="ECO:0000313" key="4">
    <source>
        <dbReference type="EMBL" id="KIH97013.1"/>
    </source>
</evidence>
<dbReference type="PANTHER" id="PTHR12526">
    <property type="entry name" value="GLYCOSYLTRANSFERASE"/>
    <property type="match status" value="1"/>
</dbReference>
<keyword evidence="5" id="KW-1185">Reference proteome</keyword>
<proteinExistence type="predicted"/>
<dbReference type="STRING" id="183763.LP52_21415"/>
<dbReference type="SUPFAM" id="SSF53756">
    <property type="entry name" value="UDP-Glycosyltransferase/glycogen phosphorylase"/>
    <property type="match status" value="1"/>
</dbReference>
<dbReference type="Gene3D" id="3.40.50.2000">
    <property type="entry name" value="Glycogen Phosphorylase B"/>
    <property type="match status" value="2"/>
</dbReference>
<dbReference type="GO" id="GO:0016757">
    <property type="term" value="F:glycosyltransferase activity"/>
    <property type="evidence" value="ECO:0007669"/>
    <property type="project" value="UniProtKB-KW"/>
</dbReference>
<evidence type="ECO:0000313" key="5">
    <source>
        <dbReference type="Proteomes" id="UP000031675"/>
    </source>
</evidence>
<keyword evidence="1" id="KW-0328">Glycosyltransferase</keyword>
<name>A0A0C2G124_9ACTN</name>
<dbReference type="PANTHER" id="PTHR12526:SF510">
    <property type="entry name" value="D-INOSITOL 3-PHOSPHATE GLYCOSYLTRANSFERASE"/>
    <property type="match status" value="1"/>
</dbReference>
<evidence type="ECO:0000256" key="2">
    <source>
        <dbReference type="ARBA" id="ARBA00022679"/>
    </source>
</evidence>
<organism evidence="4 5">
    <name type="scientific">Streptomonospora alba</name>
    <dbReference type="NCBI Taxonomy" id="183763"/>
    <lineage>
        <taxon>Bacteria</taxon>
        <taxon>Bacillati</taxon>
        <taxon>Actinomycetota</taxon>
        <taxon>Actinomycetes</taxon>
        <taxon>Streptosporangiales</taxon>
        <taxon>Nocardiopsidaceae</taxon>
        <taxon>Streptomonospora</taxon>
    </lineage>
</organism>
<feature type="domain" description="Glycosyltransferase subfamily 4-like N-terminal" evidence="3">
    <location>
        <begin position="14"/>
        <end position="163"/>
    </location>
</feature>
<dbReference type="EMBL" id="JROO01000044">
    <property type="protein sequence ID" value="KIH97013.1"/>
    <property type="molecule type" value="Genomic_DNA"/>
</dbReference>
<evidence type="ECO:0000256" key="1">
    <source>
        <dbReference type="ARBA" id="ARBA00022676"/>
    </source>
</evidence>
<gene>
    <name evidence="4" type="ORF">LP52_21415</name>
</gene>
<dbReference type="CDD" id="cd03801">
    <property type="entry name" value="GT4_PimA-like"/>
    <property type="match status" value="1"/>
</dbReference>
<dbReference type="Pfam" id="PF13692">
    <property type="entry name" value="Glyco_trans_1_4"/>
    <property type="match status" value="1"/>
</dbReference>
<dbReference type="Proteomes" id="UP000031675">
    <property type="component" value="Unassembled WGS sequence"/>
</dbReference>
<comment type="caution">
    <text evidence="4">The sequence shown here is derived from an EMBL/GenBank/DDBJ whole genome shotgun (WGS) entry which is preliminary data.</text>
</comment>
<keyword evidence="2 4" id="KW-0808">Transferase</keyword>
<dbReference type="RefSeq" id="WP_040276161.1">
    <property type="nucleotide sequence ID" value="NZ_JROO01000044.1"/>
</dbReference>